<organism evidence="2 3">
    <name type="scientific">Aquilegia coerulea</name>
    <name type="common">Rocky mountain columbine</name>
    <dbReference type="NCBI Taxonomy" id="218851"/>
    <lineage>
        <taxon>Eukaryota</taxon>
        <taxon>Viridiplantae</taxon>
        <taxon>Streptophyta</taxon>
        <taxon>Embryophyta</taxon>
        <taxon>Tracheophyta</taxon>
        <taxon>Spermatophyta</taxon>
        <taxon>Magnoliopsida</taxon>
        <taxon>Ranunculales</taxon>
        <taxon>Ranunculaceae</taxon>
        <taxon>Thalictroideae</taxon>
        <taxon>Aquilegia</taxon>
    </lineage>
</organism>
<dbReference type="OrthoDB" id="777898at2759"/>
<reference evidence="2 3" key="1">
    <citation type="submission" date="2017-09" db="EMBL/GenBank/DDBJ databases">
        <title>WGS assembly of Aquilegia coerulea Goldsmith.</title>
        <authorList>
            <person name="Hodges S."/>
            <person name="Kramer E."/>
            <person name="Nordborg M."/>
            <person name="Tomkins J."/>
            <person name="Borevitz J."/>
            <person name="Derieg N."/>
            <person name="Yan J."/>
            <person name="Mihaltcheva S."/>
            <person name="Hayes R.D."/>
            <person name="Rokhsar D."/>
        </authorList>
    </citation>
    <scope>NUCLEOTIDE SEQUENCE [LARGE SCALE GENOMIC DNA]</scope>
    <source>
        <strain evidence="3">cv. Goldsmith</strain>
    </source>
</reference>
<dbReference type="InParanoid" id="A0A2G5CD39"/>
<dbReference type="PANTHER" id="PTHR33052">
    <property type="entry name" value="DUF4228 DOMAIN PROTEIN-RELATED"/>
    <property type="match status" value="1"/>
</dbReference>
<proteinExistence type="predicted"/>
<evidence type="ECO:0000313" key="3">
    <source>
        <dbReference type="Proteomes" id="UP000230069"/>
    </source>
</evidence>
<evidence type="ECO:0000313" key="2">
    <source>
        <dbReference type="EMBL" id="PIA29192.1"/>
    </source>
</evidence>
<dbReference type="Pfam" id="PF14009">
    <property type="entry name" value="PADRE"/>
    <property type="match status" value="1"/>
</dbReference>
<sequence length="159" mass="17809">MGNFVFCALSTKPTTANFFDSQGNFQRVELPVKAAELMLEAPGSVVCPVDELQRSRGIWALRADEDLIAGKFYLMFPANRVYCKVSEMELELIKAACRKKGSTTGPKVYPNSGDQEEEQEGISSKLLGEENHETSTFPSCRLGYCKQWRPMLEPIYEVA</sequence>
<dbReference type="InterPro" id="IPR025322">
    <property type="entry name" value="PADRE_dom"/>
</dbReference>
<name>A0A2G5CD39_AQUCA</name>
<keyword evidence="3" id="KW-1185">Reference proteome</keyword>
<protein>
    <submittedName>
        <fullName evidence="2">Uncharacterized protein</fullName>
    </submittedName>
</protein>
<dbReference type="AlphaFoldDB" id="A0A2G5CD39"/>
<dbReference type="EMBL" id="KZ305079">
    <property type="protein sequence ID" value="PIA29192.1"/>
    <property type="molecule type" value="Genomic_DNA"/>
</dbReference>
<dbReference type="STRING" id="218851.A0A2G5CD39"/>
<feature type="region of interest" description="Disordered" evidence="1">
    <location>
        <begin position="101"/>
        <end position="122"/>
    </location>
</feature>
<evidence type="ECO:0000256" key="1">
    <source>
        <dbReference type="SAM" id="MobiDB-lite"/>
    </source>
</evidence>
<gene>
    <name evidence="2" type="ORF">AQUCO_06200050v1</name>
</gene>
<dbReference type="Proteomes" id="UP000230069">
    <property type="component" value="Unassembled WGS sequence"/>
</dbReference>
<accession>A0A2G5CD39</accession>